<dbReference type="SUPFAM" id="SSF56801">
    <property type="entry name" value="Acetyl-CoA synthetase-like"/>
    <property type="match status" value="1"/>
</dbReference>
<dbReference type="Gene3D" id="3.30.300.30">
    <property type="match status" value="1"/>
</dbReference>
<dbReference type="eggNOG" id="COG0318">
    <property type="taxonomic scope" value="Bacteria"/>
</dbReference>
<dbReference type="STRING" id="767817.Desgi_4017"/>
<protein>
    <submittedName>
        <fullName evidence="5">Acyl-CoA synthetase (AMP-forming)/AMP-acid ligase II</fullName>
    </submittedName>
</protein>
<keyword evidence="6" id="KW-1185">Reference proteome</keyword>
<dbReference type="PANTHER" id="PTHR43201">
    <property type="entry name" value="ACYL-COA SYNTHETASE"/>
    <property type="match status" value="1"/>
</dbReference>
<comment type="similarity">
    <text evidence="1">Belongs to the ATP-dependent AMP-binding enzyme family.</text>
</comment>
<feature type="domain" description="AMP-binding enzyme C-terminal" evidence="4">
    <location>
        <begin position="379"/>
        <end position="454"/>
    </location>
</feature>
<gene>
    <name evidence="5" type="ORF">Desgi_4017</name>
</gene>
<sequence length="466" mass="52313">MLLNLGLEKGDRVAFLDKTCPWYLEFYYGITLGGLVAVPLNYRLVERELIYIINNCRPKAIIVGSEYTNIIDSIRSHIPTIKHFISMEPADGYMLYESKIKESSPLEPNVEISAKDLAVISYTSGTTSMPKGVMLSHGNISANAANENLSVCITHDDIVYYPAPLFHVMGCMAMGMLATGCTLVFEEYKAEKFYERIQQESITKVVTTAGPLTMLVNSEINYKQYDLSSLRTVITGGSPMPGKIATELFNILPNLEVMYVSFAQTEASPFITIDAVTRQDILEGRYNEHSGREVFLTRVKIVDDQDNDLPVGHRGEIIARGPNVMLGYWEMPEENTQTLREGWLHTNDIGYFDSNGYLYVVDRKKDMILSGSENVSSKEVESVLYQHPAIADAAVIGVSDEKWGERVHAVIVLKSGQQEDPEGIIKFCRENLAGYKTPRSIEFISDLPRNATGKVLKNRLREKYKK</sequence>
<organism evidence="5 6">
    <name type="scientific">Desulfoscipio gibsoniae DSM 7213</name>
    <dbReference type="NCBI Taxonomy" id="767817"/>
    <lineage>
        <taxon>Bacteria</taxon>
        <taxon>Bacillati</taxon>
        <taxon>Bacillota</taxon>
        <taxon>Clostridia</taxon>
        <taxon>Eubacteriales</taxon>
        <taxon>Desulfallaceae</taxon>
        <taxon>Desulfoscipio</taxon>
    </lineage>
</organism>
<dbReference type="InterPro" id="IPR000873">
    <property type="entry name" value="AMP-dep_synth/lig_dom"/>
</dbReference>
<proteinExistence type="inferred from homology"/>
<evidence type="ECO:0000256" key="2">
    <source>
        <dbReference type="ARBA" id="ARBA00022598"/>
    </source>
</evidence>
<name>R4KJ99_9FIRM</name>
<dbReference type="InterPro" id="IPR042099">
    <property type="entry name" value="ANL_N_sf"/>
</dbReference>
<dbReference type="KEGG" id="dgi:Desgi_4017"/>
<dbReference type="Pfam" id="PF00501">
    <property type="entry name" value="AMP-binding"/>
    <property type="match status" value="1"/>
</dbReference>
<dbReference type="FunFam" id="3.30.300.30:FF:000008">
    <property type="entry name" value="2,3-dihydroxybenzoate-AMP ligase"/>
    <property type="match status" value="1"/>
</dbReference>
<keyword evidence="2 5" id="KW-0436">Ligase</keyword>
<dbReference type="Pfam" id="PF13193">
    <property type="entry name" value="AMP-binding_C"/>
    <property type="match status" value="1"/>
</dbReference>
<dbReference type="HOGENOM" id="CLU_000022_59_0_9"/>
<dbReference type="Proteomes" id="UP000013520">
    <property type="component" value="Chromosome"/>
</dbReference>
<dbReference type="InterPro" id="IPR025110">
    <property type="entry name" value="AMP-bd_C"/>
</dbReference>
<dbReference type="GO" id="GO:0006631">
    <property type="term" value="P:fatty acid metabolic process"/>
    <property type="evidence" value="ECO:0007669"/>
    <property type="project" value="TreeGrafter"/>
</dbReference>
<dbReference type="InterPro" id="IPR020845">
    <property type="entry name" value="AMP-binding_CS"/>
</dbReference>
<dbReference type="GO" id="GO:0031956">
    <property type="term" value="F:medium-chain fatty acid-CoA ligase activity"/>
    <property type="evidence" value="ECO:0007669"/>
    <property type="project" value="TreeGrafter"/>
</dbReference>
<evidence type="ECO:0000256" key="1">
    <source>
        <dbReference type="ARBA" id="ARBA00006432"/>
    </source>
</evidence>
<accession>R4KJ99</accession>
<evidence type="ECO:0000259" key="3">
    <source>
        <dbReference type="Pfam" id="PF00501"/>
    </source>
</evidence>
<evidence type="ECO:0000259" key="4">
    <source>
        <dbReference type="Pfam" id="PF13193"/>
    </source>
</evidence>
<dbReference type="InterPro" id="IPR045851">
    <property type="entry name" value="AMP-bd_C_sf"/>
</dbReference>
<dbReference type="Gene3D" id="3.40.50.12780">
    <property type="entry name" value="N-terminal domain of ligase-like"/>
    <property type="match status" value="1"/>
</dbReference>
<dbReference type="EMBL" id="CP003273">
    <property type="protein sequence ID" value="AGL03293.1"/>
    <property type="molecule type" value="Genomic_DNA"/>
</dbReference>
<dbReference type="AlphaFoldDB" id="R4KJ99"/>
<dbReference type="PROSITE" id="PS00455">
    <property type="entry name" value="AMP_BINDING"/>
    <property type="match status" value="1"/>
</dbReference>
<evidence type="ECO:0000313" key="5">
    <source>
        <dbReference type="EMBL" id="AGL03293.1"/>
    </source>
</evidence>
<dbReference type="PANTHER" id="PTHR43201:SF5">
    <property type="entry name" value="MEDIUM-CHAIN ACYL-COA LIGASE ACSF2, MITOCHONDRIAL"/>
    <property type="match status" value="1"/>
</dbReference>
<feature type="domain" description="AMP-dependent synthetase/ligase" evidence="3">
    <location>
        <begin position="1"/>
        <end position="329"/>
    </location>
</feature>
<evidence type="ECO:0000313" key="6">
    <source>
        <dbReference type="Proteomes" id="UP000013520"/>
    </source>
</evidence>
<reference evidence="5 6" key="1">
    <citation type="submission" date="2012-01" db="EMBL/GenBank/DDBJ databases">
        <title>Complete sequence of Desulfotomaculum gibsoniae DSM 7213.</title>
        <authorList>
            <consortium name="US DOE Joint Genome Institute"/>
            <person name="Lucas S."/>
            <person name="Han J."/>
            <person name="Lapidus A."/>
            <person name="Cheng J.-F."/>
            <person name="Goodwin L."/>
            <person name="Pitluck S."/>
            <person name="Peters L."/>
            <person name="Ovchinnikova G."/>
            <person name="Teshima H."/>
            <person name="Detter J.C."/>
            <person name="Han C."/>
            <person name="Tapia R."/>
            <person name="Land M."/>
            <person name="Hauser L."/>
            <person name="Kyrpides N."/>
            <person name="Ivanova N."/>
            <person name="Pagani I."/>
            <person name="Parshina S."/>
            <person name="Plugge C."/>
            <person name="Muyzer G."/>
            <person name="Kuever J."/>
            <person name="Ivanova A."/>
            <person name="Nazina T."/>
            <person name="Klenk H.-P."/>
            <person name="Brambilla E."/>
            <person name="Spring S."/>
            <person name="Stams A.F."/>
            <person name="Woyke T."/>
        </authorList>
    </citation>
    <scope>NUCLEOTIDE SEQUENCE [LARGE SCALE GENOMIC DNA]</scope>
    <source>
        <strain evidence="5 6">DSM 7213</strain>
    </source>
</reference>